<dbReference type="RefSeq" id="WP_128985798.1">
    <property type="nucleotide sequence ID" value="NZ_PDJZ01000003.1"/>
</dbReference>
<dbReference type="PANTHER" id="PTHR33747">
    <property type="entry name" value="UPF0225 PROTEIN SCO1677"/>
    <property type="match status" value="1"/>
</dbReference>
<dbReference type="SUPFAM" id="SSF103642">
    <property type="entry name" value="Sec-C motif"/>
    <property type="match status" value="1"/>
</dbReference>
<dbReference type="SUPFAM" id="SSF54427">
    <property type="entry name" value="NTF2-like"/>
    <property type="match status" value="1"/>
</dbReference>
<accession>A0A4Q0ZET4</accession>
<dbReference type="Gene3D" id="3.10.450.50">
    <property type="match status" value="1"/>
</dbReference>
<feature type="domain" description="YchJ-like middle NTF2-like" evidence="1">
    <location>
        <begin position="33"/>
        <end position="134"/>
    </location>
</feature>
<dbReference type="EMBL" id="PDJZ01000003">
    <property type="protein sequence ID" value="RXJ84937.1"/>
    <property type="molecule type" value="Genomic_DNA"/>
</dbReference>
<evidence type="ECO:0000259" key="1">
    <source>
        <dbReference type="Pfam" id="PF17775"/>
    </source>
</evidence>
<evidence type="ECO:0000313" key="3">
    <source>
        <dbReference type="Proteomes" id="UP000290870"/>
    </source>
</evidence>
<organism evidence="2 3">
    <name type="scientific">Arcobacter cloacae</name>
    <dbReference type="NCBI Taxonomy" id="1054034"/>
    <lineage>
        <taxon>Bacteria</taxon>
        <taxon>Pseudomonadati</taxon>
        <taxon>Campylobacterota</taxon>
        <taxon>Epsilonproteobacteria</taxon>
        <taxon>Campylobacterales</taxon>
        <taxon>Arcobacteraceae</taxon>
        <taxon>Arcobacter</taxon>
    </lineage>
</organism>
<proteinExistence type="predicted"/>
<dbReference type="Proteomes" id="UP000290870">
    <property type="component" value="Unassembled WGS sequence"/>
</dbReference>
<dbReference type="PANTHER" id="PTHR33747:SF1">
    <property type="entry name" value="ADENYLATE CYCLASE-ASSOCIATED CAP C-TERMINAL DOMAIN-CONTAINING PROTEIN"/>
    <property type="match status" value="1"/>
</dbReference>
<dbReference type="AlphaFoldDB" id="A0A4Q0ZET4"/>
<dbReference type="OrthoDB" id="21421at2"/>
<protein>
    <recommendedName>
        <fullName evidence="1">YchJ-like middle NTF2-like domain-containing protein</fullName>
    </recommendedName>
</protein>
<gene>
    <name evidence="2" type="ORF">CRU90_03000</name>
</gene>
<sequence>MKFSPNDNCPCGSLKKYKKCCKAFHDKINFPKTALELMKSRFSAFAVCNSEYIIFTTHPNNCDFTQDLKSWNNDILNFSKNTRFESLEILEFIENEIESFVTFKAILFQDKNDISFIEKSRFLKVEGIWKYIDGQFIEEEKNENTIFTK</sequence>
<name>A0A4Q0ZET4_9BACT</name>
<evidence type="ECO:0000313" key="2">
    <source>
        <dbReference type="EMBL" id="RXJ84937.1"/>
    </source>
</evidence>
<dbReference type="InterPro" id="IPR004027">
    <property type="entry name" value="SEC_C_motif"/>
</dbReference>
<comment type="caution">
    <text evidence="2">The sequence shown here is derived from an EMBL/GenBank/DDBJ whole genome shotgun (WGS) entry which is preliminary data.</text>
</comment>
<dbReference type="InterPro" id="IPR032710">
    <property type="entry name" value="NTF2-like_dom_sf"/>
</dbReference>
<reference evidence="2 3" key="1">
    <citation type="submission" date="2017-10" db="EMBL/GenBank/DDBJ databases">
        <title>Genomics of the genus Arcobacter.</title>
        <authorList>
            <person name="Perez-Cataluna A."/>
            <person name="Figueras M.J."/>
        </authorList>
    </citation>
    <scope>NUCLEOTIDE SEQUENCE [LARGE SCALE GENOMIC DNA]</scope>
    <source>
        <strain evidence="2 3">F26</strain>
    </source>
</reference>
<dbReference type="Pfam" id="PF17775">
    <property type="entry name" value="YchJ_M-like"/>
    <property type="match status" value="1"/>
</dbReference>
<dbReference type="InterPro" id="IPR048469">
    <property type="entry name" value="YchJ-like_M"/>
</dbReference>
<dbReference type="Pfam" id="PF02810">
    <property type="entry name" value="SEC-C"/>
    <property type="match status" value="1"/>
</dbReference>